<dbReference type="Gene3D" id="3.90.1300.10">
    <property type="entry name" value="Amidase signature (AS) domain"/>
    <property type="match status" value="1"/>
</dbReference>
<dbReference type="STRING" id="633813.SAMN04488087_0540"/>
<dbReference type="RefSeq" id="WP_072714393.1">
    <property type="nucleotide sequence ID" value="NZ_FRAU01000001.1"/>
</dbReference>
<dbReference type="PANTHER" id="PTHR11895:SF7">
    <property type="entry name" value="GLUTAMYL-TRNA(GLN) AMIDOTRANSFERASE SUBUNIT A, MITOCHONDRIAL"/>
    <property type="match status" value="1"/>
</dbReference>
<sequence length="475" mass="51373">MELWQHSALELGQLIARRELRAVEVVEHFLERIAALNPTLNALVTLDPEGALAAAQAVDEQLDRGESLSPLAGVPVTIKDLTETKGLRTTYGSVLLRNHVPTVDAVLVERLRRAGLPILGKTNTPEFGGKFDTENRLFGATRNPWKLSHSPGGSSGGAAAQVAAGLGPLAHGNDGGGSIRVPASCCGVFGLKPQFGRVPFWPRQDSWATLNHEGPLARTVRDAAVLLDIMAGPDARDPYSLPGPVPSFLASCEGDVQGLRVAWSPTPGYGRIDPEVKTLCETAARTFEDLGCYVEEASPRLDFPAEAFLGIIVPRMVAQLERDLPPDFAAHLDPMLAVFLPYADHLSSRDVARAEFTRLQLYDRVEAFLQQYDLWLLPVMAAPPHRSGEFGPTEVAGHPVESPLEPFFTFPFNLTGHPAASVPAGFTQEGLPVGLQLVGRRFDEATVLRAAACYEAARPWANHWPEIALQPTNHA</sequence>
<dbReference type="Proteomes" id="UP000185812">
    <property type="component" value="Unassembled WGS sequence"/>
</dbReference>
<name>A0A1M6QAW8_9BACT</name>
<dbReference type="Pfam" id="PF01425">
    <property type="entry name" value="Amidase"/>
    <property type="match status" value="1"/>
</dbReference>
<feature type="domain" description="Amidase" evidence="2">
    <location>
        <begin position="24"/>
        <end position="448"/>
    </location>
</feature>
<organism evidence="3 4">
    <name type="scientific">Rhodothermus profundi</name>
    <dbReference type="NCBI Taxonomy" id="633813"/>
    <lineage>
        <taxon>Bacteria</taxon>
        <taxon>Pseudomonadati</taxon>
        <taxon>Rhodothermota</taxon>
        <taxon>Rhodothermia</taxon>
        <taxon>Rhodothermales</taxon>
        <taxon>Rhodothermaceae</taxon>
        <taxon>Rhodothermus</taxon>
    </lineage>
</organism>
<evidence type="ECO:0000256" key="1">
    <source>
        <dbReference type="ARBA" id="ARBA00009199"/>
    </source>
</evidence>
<proteinExistence type="inferred from homology"/>
<dbReference type="SUPFAM" id="SSF75304">
    <property type="entry name" value="Amidase signature (AS) enzymes"/>
    <property type="match status" value="1"/>
</dbReference>
<dbReference type="PROSITE" id="PS00571">
    <property type="entry name" value="AMIDASES"/>
    <property type="match status" value="1"/>
</dbReference>
<keyword evidence="4" id="KW-1185">Reference proteome</keyword>
<dbReference type="OrthoDB" id="9811471at2"/>
<dbReference type="PANTHER" id="PTHR11895">
    <property type="entry name" value="TRANSAMIDASE"/>
    <property type="match status" value="1"/>
</dbReference>
<dbReference type="EMBL" id="FRAU01000001">
    <property type="protein sequence ID" value="SHK17305.1"/>
    <property type="molecule type" value="Genomic_DNA"/>
</dbReference>
<gene>
    <name evidence="3" type="ORF">SAMN04488087_0540</name>
</gene>
<comment type="similarity">
    <text evidence="1">Belongs to the amidase family.</text>
</comment>
<dbReference type="InterPro" id="IPR000120">
    <property type="entry name" value="Amidase"/>
</dbReference>
<dbReference type="InterPro" id="IPR023631">
    <property type="entry name" value="Amidase_dom"/>
</dbReference>
<protein>
    <submittedName>
        <fullName evidence="3">Aspartyl-tRNA(Asn)/glutamyl-tRNA(Gln) amidotransferase subunit A</fullName>
    </submittedName>
</protein>
<accession>A0A1M6QAW8</accession>
<evidence type="ECO:0000313" key="3">
    <source>
        <dbReference type="EMBL" id="SHK17305.1"/>
    </source>
</evidence>
<dbReference type="InterPro" id="IPR036928">
    <property type="entry name" value="AS_sf"/>
</dbReference>
<reference evidence="4" key="1">
    <citation type="submission" date="2016-11" db="EMBL/GenBank/DDBJ databases">
        <authorList>
            <person name="Varghese N."/>
            <person name="Submissions S."/>
        </authorList>
    </citation>
    <scope>NUCLEOTIDE SEQUENCE [LARGE SCALE GENOMIC DNA]</scope>
    <source>
        <strain evidence="4">DSM 22212</strain>
    </source>
</reference>
<evidence type="ECO:0000259" key="2">
    <source>
        <dbReference type="Pfam" id="PF01425"/>
    </source>
</evidence>
<dbReference type="InterPro" id="IPR020556">
    <property type="entry name" value="Amidase_CS"/>
</dbReference>
<dbReference type="AlphaFoldDB" id="A0A1M6QAW8"/>
<evidence type="ECO:0000313" key="4">
    <source>
        <dbReference type="Proteomes" id="UP000185812"/>
    </source>
</evidence>
<keyword evidence="3" id="KW-0808">Transferase</keyword>
<dbReference type="GO" id="GO:0016740">
    <property type="term" value="F:transferase activity"/>
    <property type="evidence" value="ECO:0007669"/>
    <property type="project" value="UniProtKB-KW"/>
</dbReference>